<dbReference type="InterPro" id="IPR000182">
    <property type="entry name" value="GNAT_dom"/>
</dbReference>
<evidence type="ECO:0000256" key="2">
    <source>
        <dbReference type="ARBA" id="ARBA00022737"/>
    </source>
</evidence>
<evidence type="ECO:0000259" key="5">
    <source>
        <dbReference type="PROSITE" id="PS51186"/>
    </source>
</evidence>
<dbReference type="HAMAP" id="MF_01698">
    <property type="entry name" value="MshD"/>
    <property type="match status" value="1"/>
</dbReference>
<feature type="binding site" evidence="4">
    <location>
        <position position="37"/>
    </location>
    <ligand>
        <name>1D-myo-inositol 2-(L-cysteinylamino)-2-deoxy-alpha-D-glucopyranoside</name>
        <dbReference type="ChEBI" id="CHEBI:58887"/>
    </ligand>
</feature>
<dbReference type="CDD" id="cd04301">
    <property type="entry name" value="NAT_SF"/>
    <property type="match status" value="1"/>
</dbReference>
<dbReference type="InterPro" id="IPR050832">
    <property type="entry name" value="Bact_Acetyltransf"/>
</dbReference>
<dbReference type="GO" id="GO:0035447">
    <property type="term" value="F:mycothiol synthase activity"/>
    <property type="evidence" value="ECO:0007669"/>
    <property type="project" value="UniProtKB-UniRule"/>
</dbReference>
<proteinExistence type="inferred from homology"/>
<dbReference type="PIRSF" id="PIRSF021524">
    <property type="entry name" value="MSH_acetyltransferase"/>
    <property type="match status" value="1"/>
</dbReference>
<dbReference type="EC" id="2.3.1.189" evidence="4"/>
<accession>A0A7W7QHI8</accession>
<dbReference type="RefSeq" id="WP_184712463.1">
    <property type="nucleotide sequence ID" value="NZ_JACHJP010000001.1"/>
</dbReference>
<feature type="binding site" evidence="4">
    <location>
        <position position="180"/>
    </location>
    <ligand>
        <name>1D-myo-inositol 2-(L-cysteinylamino)-2-deoxy-alpha-D-glucopyranoside</name>
        <dbReference type="ChEBI" id="CHEBI:58887"/>
    </ligand>
</feature>
<keyword evidence="1 4" id="KW-0808">Transferase</keyword>
<dbReference type="AlphaFoldDB" id="A0A7W7QHI8"/>
<keyword evidence="3 4" id="KW-0012">Acyltransferase</keyword>
<dbReference type="PROSITE" id="PS51186">
    <property type="entry name" value="GNAT"/>
    <property type="match status" value="2"/>
</dbReference>
<dbReference type="EMBL" id="JACHJP010000001">
    <property type="protein sequence ID" value="MBB4913727.1"/>
    <property type="molecule type" value="Genomic_DNA"/>
</dbReference>
<evidence type="ECO:0000256" key="4">
    <source>
        <dbReference type="HAMAP-Rule" id="MF_01698"/>
    </source>
</evidence>
<name>A0A7W7QHI8_9ACTN</name>
<comment type="subunit">
    <text evidence="4">Monomer.</text>
</comment>
<dbReference type="NCBIfam" id="TIGR03448">
    <property type="entry name" value="mycothiol_MshD"/>
    <property type="match status" value="1"/>
</dbReference>
<comment type="similarity">
    <text evidence="4">Belongs to the acetyltransferase family. MshD subfamily.</text>
</comment>
<gene>
    <name evidence="4" type="primary">mshD</name>
    <name evidence="6" type="ORF">FHS44_000799</name>
</gene>
<evidence type="ECO:0000313" key="7">
    <source>
        <dbReference type="Proteomes" id="UP000552644"/>
    </source>
</evidence>
<feature type="binding site" evidence="4">
    <location>
        <position position="235"/>
    </location>
    <ligand>
        <name>1D-myo-inositol 2-(L-cysteinylamino)-2-deoxy-alpha-D-glucopyranoside</name>
        <dbReference type="ChEBI" id="CHEBI:58887"/>
    </ligand>
</feature>
<comment type="catalytic activity">
    <reaction evidence="4">
        <text>1D-myo-inositol 2-(L-cysteinylamino)-2-deoxy-alpha-D-glucopyranoside + acetyl-CoA = mycothiol + CoA + H(+)</text>
        <dbReference type="Rhea" id="RHEA:26172"/>
        <dbReference type="ChEBI" id="CHEBI:15378"/>
        <dbReference type="ChEBI" id="CHEBI:16768"/>
        <dbReference type="ChEBI" id="CHEBI:57287"/>
        <dbReference type="ChEBI" id="CHEBI:57288"/>
        <dbReference type="ChEBI" id="CHEBI:58887"/>
        <dbReference type="EC" id="2.3.1.189"/>
    </reaction>
</comment>
<comment type="caution">
    <text evidence="6">The sequence shown here is derived from an EMBL/GenBank/DDBJ whole genome shotgun (WGS) entry which is preliminary data.</text>
</comment>
<feature type="binding site" evidence="4">
    <location>
        <begin position="278"/>
        <end position="283"/>
    </location>
    <ligand>
        <name>acetyl-CoA</name>
        <dbReference type="ChEBI" id="CHEBI:57288"/>
        <label>2</label>
    </ligand>
</feature>
<feature type="domain" description="N-acetyltransferase" evidence="5">
    <location>
        <begin position="152"/>
        <end position="302"/>
    </location>
</feature>
<feature type="binding site" evidence="4">
    <location>
        <begin position="79"/>
        <end position="81"/>
    </location>
    <ligand>
        <name>acetyl-CoA</name>
        <dbReference type="ChEBI" id="CHEBI:57288"/>
        <label>1</label>
    </ligand>
</feature>
<dbReference type="Gene3D" id="3.40.630.30">
    <property type="match status" value="1"/>
</dbReference>
<evidence type="ECO:0000256" key="3">
    <source>
        <dbReference type="ARBA" id="ARBA00023315"/>
    </source>
</evidence>
<dbReference type="Pfam" id="PF00583">
    <property type="entry name" value="Acetyltransf_1"/>
    <property type="match status" value="2"/>
</dbReference>
<keyword evidence="2 4" id="KW-0677">Repeat</keyword>
<feature type="domain" description="N-acetyltransferase" evidence="5">
    <location>
        <begin position="1"/>
        <end position="140"/>
    </location>
</feature>
<protein>
    <recommendedName>
        <fullName evidence="4">Mycothiol acetyltransferase</fullName>
        <shortName evidence="4">MSH acetyltransferase</shortName>
        <ecNumber evidence="4">2.3.1.189</ecNumber>
    </recommendedName>
    <alternativeName>
        <fullName evidence="4">Mycothiol synthase</fullName>
    </alternativeName>
</protein>
<dbReference type="InterPro" id="IPR017813">
    <property type="entry name" value="Mycothiol_AcTrfase"/>
</dbReference>
<feature type="binding site" evidence="4">
    <location>
        <begin position="246"/>
        <end position="252"/>
    </location>
    <ligand>
        <name>acetyl-CoA</name>
        <dbReference type="ChEBI" id="CHEBI:57288"/>
        <label>2</label>
    </ligand>
</feature>
<comment type="caution">
    <text evidence="4">Lacks conserved residue(s) required for the propagation of feature annotation.</text>
</comment>
<feature type="binding site" evidence="4">
    <location>
        <position position="225"/>
    </location>
    <ligand>
        <name>1D-myo-inositol 2-(L-cysteinylamino)-2-deoxy-alpha-D-glucopyranoside</name>
        <dbReference type="ChEBI" id="CHEBI:58887"/>
    </ligand>
</feature>
<organism evidence="6 7">
    <name type="scientific">Streptosporangium saharense</name>
    <dbReference type="NCBI Taxonomy" id="1706840"/>
    <lineage>
        <taxon>Bacteria</taxon>
        <taxon>Bacillati</taxon>
        <taxon>Actinomycetota</taxon>
        <taxon>Actinomycetes</taxon>
        <taxon>Streptosporangiales</taxon>
        <taxon>Streptosporangiaceae</taxon>
        <taxon>Streptosporangium</taxon>
    </lineage>
</organism>
<dbReference type="Proteomes" id="UP000552644">
    <property type="component" value="Unassembled WGS sequence"/>
</dbReference>
<dbReference type="GO" id="GO:0010125">
    <property type="term" value="P:mycothiol biosynthetic process"/>
    <property type="evidence" value="ECO:0007669"/>
    <property type="project" value="UniProtKB-UniRule"/>
</dbReference>
<dbReference type="PANTHER" id="PTHR43877">
    <property type="entry name" value="AMINOALKYLPHOSPHONATE N-ACETYLTRANSFERASE-RELATED-RELATED"/>
    <property type="match status" value="1"/>
</dbReference>
<reference evidence="6 7" key="1">
    <citation type="submission" date="2020-08" db="EMBL/GenBank/DDBJ databases">
        <title>Genomic Encyclopedia of Type Strains, Phase III (KMG-III): the genomes of soil and plant-associated and newly described type strains.</title>
        <authorList>
            <person name="Whitman W."/>
        </authorList>
    </citation>
    <scope>NUCLEOTIDE SEQUENCE [LARGE SCALE GENOMIC DNA]</scope>
    <source>
        <strain evidence="6 7">CECT 8840</strain>
    </source>
</reference>
<feature type="binding site" evidence="4">
    <location>
        <position position="273"/>
    </location>
    <ligand>
        <name>1D-myo-inositol 2-(L-cysteinylamino)-2-deoxy-alpha-D-glucopyranoside</name>
        <dbReference type="ChEBI" id="CHEBI:58887"/>
    </ligand>
</feature>
<dbReference type="InterPro" id="IPR016181">
    <property type="entry name" value="Acyl_CoA_acyltransferase"/>
</dbReference>
<sequence length="302" mass="33348">MNVRVEHRERLTDSQVAAVLGVAEAAMEADGVGPLNEQAILQLRHGGDRTRSTLLYAGDDLVGYAHLDLTDPADPGGELVVHPAFRRRGYGRRLLRAVLDETGGRLRVWAHGGHPGAQALAAATGFARVRSLWRMRRPLSAELPPYELPDGVRLRAFEPGSPDEEAWVALNAKAFAHHPEQGSWTLEDLRLREREPWFDPAGFFLAERHDPRDGTARLAGFHWTKVHDGHEPIGEVYVVGVDPAEQGSGLGRALTLAGLAHLRSLGLAQVMLYVDESNVAAVRLYERLGFTRWDVDVMYQKG</sequence>
<evidence type="ECO:0000256" key="1">
    <source>
        <dbReference type="ARBA" id="ARBA00022679"/>
    </source>
</evidence>
<comment type="function">
    <text evidence="4">Catalyzes the transfer of acetyl from acetyl-CoA to desacetylmycothiol (Cys-GlcN-Ins) to form mycothiol.</text>
</comment>
<feature type="binding site" evidence="4">
    <location>
        <begin position="239"/>
        <end position="241"/>
    </location>
    <ligand>
        <name>acetyl-CoA</name>
        <dbReference type="ChEBI" id="CHEBI:57288"/>
        <label>2</label>
    </ligand>
</feature>
<evidence type="ECO:0000313" key="6">
    <source>
        <dbReference type="EMBL" id="MBB4913727.1"/>
    </source>
</evidence>
<keyword evidence="7" id="KW-1185">Reference proteome</keyword>
<dbReference type="SUPFAM" id="SSF55729">
    <property type="entry name" value="Acyl-CoA N-acyltransferases (Nat)"/>
    <property type="match status" value="1"/>
</dbReference>